<reference evidence="9" key="1">
    <citation type="submission" date="2016-05" db="EMBL/GenBank/DDBJ databases">
        <title>Comparative genomics of biotechnologically important yeasts.</title>
        <authorList>
            <consortium name="DOE Joint Genome Institute"/>
            <person name="Riley R."/>
            <person name="Haridas S."/>
            <person name="Wolfe K.H."/>
            <person name="Lopes M.R."/>
            <person name="Hittinger C.T."/>
            <person name="Goker M."/>
            <person name="Salamov A."/>
            <person name="Wisecaver J."/>
            <person name="Long T.M."/>
            <person name="Aerts A.L."/>
            <person name="Barry K."/>
            <person name="Choi C."/>
            <person name="Clum A."/>
            <person name="Coughlan A.Y."/>
            <person name="Deshpande S."/>
            <person name="Douglass A.P."/>
            <person name="Hanson S.J."/>
            <person name="Klenk H.-P."/>
            <person name="Labutti K."/>
            <person name="Lapidus A."/>
            <person name="Lindquist E."/>
            <person name="Lipzen A."/>
            <person name="Meier-Kolthoff J.P."/>
            <person name="Ohm R.A."/>
            <person name="Otillar R.P."/>
            <person name="Pangilinan J."/>
            <person name="Peng Y."/>
            <person name="Rokas A."/>
            <person name="Rosa C.A."/>
            <person name="Scheuner C."/>
            <person name="Sibirny A.A."/>
            <person name="Slot J.C."/>
            <person name="Stielow J.B."/>
            <person name="Sun H."/>
            <person name="Kurtzman C.P."/>
            <person name="Blackwell M."/>
            <person name="Grigoriev I.V."/>
            <person name="Jeffries T.W."/>
        </authorList>
    </citation>
    <scope>NUCLEOTIDE SEQUENCE [LARGE SCALE GENOMIC DNA]</scope>
    <source>
        <strain evidence="9">NRRL Y-2460</strain>
    </source>
</reference>
<evidence type="ECO:0000256" key="7">
    <source>
        <dbReference type="SAM" id="MobiDB-lite"/>
    </source>
</evidence>
<evidence type="ECO:0000256" key="2">
    <source>
        <dbReference type="ARBA" id="ARBA00005301"/>
    </source>
</evidence>
<dbReference type="OrthoDB" id="392571at2759"/>
<evidence type="ECO:0000256" key="1">
    <source>
        <dbReference type="ARBA" id="ARBA00004604"/>
    </source>
</evidence>
<dbReference type="AlphaFoldDB" id="A0A1E4TZ93"/>
<dbReference type="InterPro" id="IPR011989">
    <property type="entry name" value="ARM-like"/>
</dbReference>
<proteinExistence type="inferred from homology"/>
<evidence type="ECO:0000256" key="4">
    <source>
        <dbReference type="ARBA" id="ARBA00022737"/>
    </source>
</evidence>
<sequence>MVSEGKSKGKTRGRRLQKLVEKKKLRDDVFTEDNKSLDVEADEQIDEVDPKIKTPFFGLVDSSELDYFKQAESTLNLNAFATSEEKTIFINSVFEEAKGKEMKLVTNQICSKLVERLILNSNDRQLKSLFKAFNGHFVALAHHKYASHCIETLLVKSAAVVEKELLNPNSLKEEQDDADGDEPFVTMENMVLYMIGEYKSYLKAMMQHVYASHVLRLILMILAGRELPSSVLSNSILRSKKSKIARKMIEIKDNADSNRAYQIPSIFFEELKEILMIIYQDLNTAKVREACINPISSPTFSLIISLEGLVLKDRPFWNLVFQKQDDPKDPKEEAFVEYLLSDPIGSHFFEAVLKQARLKNVERLFRLYMSERVVKIAKRETTGVYIIQLLLQRLKSQDLFKVMDDLVPNLNELIINNLEIAKALIDASISKKNYAKDEIIKKLLEFFNKSVNEETKNTIFIENVLHLSSSTLGNTRGDWPTAEERRRALFLEKLMAYDDTFLKLVIENFLNFSSSKTLIDMCYHGIFSHIVEQVLENFVKIDIITRRKLLNSLLKGGDEIIVNLACNSYGSHILDKLWFFTIKMNNYKDRIAKILFDNREKIKNSIYGKLVWKNWSMELYARKQYEWNSLKKQQELEYFPLPTTEESKEKESGNNKVRGRNRF</sequence>
<dbReference type="GO" id="GO:0000447">
    <property type="term" value="P:endonucleolytic cleavage in ITS1 to separate SSU-rRNA from 5.8S rRNA and LSU-rRNA from tricistronic rRNA transcript (SSU-rRNA, 5.8S rRNA, LSU-rRNA)"/>
    <property type="evidence" value="ECO:0007669"/>
    <property type="project" value="EnsemblFungi"/>
</dbReference>
<organism evidence="8 9">
    <name type="scientific">Pachysolen tannophilus NRRL Y-2460</name>
    <dbReference type="NCBI Taxonomy" id="669874"/>
    <lineage>
        <taxon>Eukaryota</taxon>
        <taxon>Fungi</taxon>
        <taxon>Dikarya</taxon>
        <taxon>Ascomycota</taxon>
        <taxon>Saccharomycotina</taxon>
        <taxon>Pichiomycetes</taxon>
        <taxon>Pachysolenaceae</taxon>
        <taxon>Pachysolen</taxon>
    </lineage>
</organism>
<gene>
    <name evidence="8" type="ORF">PACTADRAFT_74585</name>
</gene>
<comment type="subcellular location">
    <subcellularLocation>
        <location evidence="1">Nucleus</location>
        <location evidence="1">Nucleolus</location>
    </subcellularLocation>
</comment>
<dbReference type="GO" id="GO:0003723">
    <property type="term" value="F:RNA binding"/>
    <property type="evidence" value="ECO:0007669"/>
    <property type="project" value="EnsemblFungi"/>
</dbReference>
<dbReference type="GO" id="GO:0030686">
    <property type="term" value="C:90S preribosome"/>
    <property type="evidence" value="ECO:0007669"/>
    <property type="project" value="EnsemblFungi"/>
</dbReference>
<dbReference type="Gene3D" id="1.25.10.10">
    <property type="entry name" value="Leucine-rich Repeat Variant"/>
    <property type="match status" value="2"/>
</dbReference>
<keyword evidence="9" id="KW-1185">Reference proteome</keyword>
<evidence type="ECO:0000256" key="3">
    <source>
        <dbReference type="ARBA" id="ARBA00016427"/>
    </source>
</evidence>
<dbReference type="SMART" id="SM00025">
    <property type="entry name" value="Pumilio"/>
    <property type="match status" value="7"/>
</dbReference>
<feature type="region of interest" description="Disordered" evidence="7">
    <location>
        <begin position="642"/>
        <end position="663"/>
    </location>
</feature>
<evidence type="ECO:0000256" key="5">
    <source>
        <dbReference type="ARBA" id="ARBA00030932"/>
    </source>
</evidence>
<dbReference type="Pfam" id="PF22493">
    <property type="entry name" value="PUF_NOP9"/>
    <property type="match status" value="1"/>
</dbReference>
<dbReference type="GO" id="GO:0000056">
    <property type="term" value="P:ribosomal small subunit export from nucleus"/>
    <property type="evidence" value="ECO:0007669"/>
    <property type="project" value="EnsemblFungi"/>
</dbReference>
<keyword evidence="4" id="KW-0677">Repeat</keyword>
<dbReference type="PANTHER" id="PTHR13102">
    <property type="entry name" value="NUCLEOLAR PROTEIN 9"/>
    <property type="match status" value="1"/>
</dbReference>
<dbReference type="Proteomes" id="UP000094236">
    <property type="component" value="Unassembled WGS sequence"/>
</dbReference>
<dbReference type="GO" id="GO:0032040">
    <property type="term" value="C:small-subunit processome"/>
    <property type="evidence" value="ECO:0007669"/>
    <property type="project" value="EnsemblFungi"/>
</dbReference>
<dbReference type="GO" id="GO:0000480">
    <property type="term" value="P:endonucleolytic cleavage in 5'-ETS of tricistronic rRNA transcript (SSU-rRNA, 5.8S rRNA, LSU-rRNA)"/>
    <property type="evidence" value="ECO:0007669"/>
    <property type="project" value="EnsemblFungi"/>
</dbReference>
<dbReference type="InterPro" id="IPR001313">
    <property type="entry name" value="Pumilio_RNA-bd_rpt"/>
</dbReference>
<dbReference type="STRING" id="669874.A0A1E4TZ93"/>
<protein>
    <recommendedName>
        <fullName evidence="3">Nucleolar protein 9</fullName>
    </recommendedName>
    <alternativeName>
        <fullName evidence="5 6">Pumilio domain-containing protein NOP9</fullName>
    </alternativeName>
</protein>
<evidence type="ECO:0000313" key="9">
    <source>
        <dbReference type="Proteomes" id="UP000094236"/>
    </source>
</evidence>
<evidence type="ECO:0000313" key="8">
    <source>
        <dbReference type="EMBL" id="ODV96998.1"/>
    </source>
</evidence>
<dbReference type="InterPro" id="IPR040000">
    <property type="entry name" value="NOP9"/>
</dbReference>
<dbReference type="EMBL" id="KV454012">
    <property type="protein sequence ID" value="ODV96998.1"/>
    <property type="molecule type" value="Genomic_DNA"/>
</dbReference>
<comment type="similarity">
    <text evidence="2">Belongs to the NOP9 family.</text>
</comment>
<dbReference type="GO" id="GO:0000472">
    <property type="term" value="P:endonucleolytic cleavage to generate mature 5'-end of SSU-rRNA from (SSU-rRNA, 5.8S rRNA, LSU-rRNA)"/>
    <property type="evidence" value="ECO:0007669"/>
    <property type="project" value="EnsemblFungi"/>
</dbReference>
<evidence type="ECO:0000256" key="6">
    <source>
        <dbReference type="ARBA" id="ARBA00031929"/>
    </source>
</evidence>
<dbReference type="PANTHER" id="PTHR13102:SF0">
    <property type="entry name" value="NUCLEOLAR PROTEIN 9"/>
    <property type="match status" value="1"/>
</dbReference>
<accession>A0A1E4TZ93</accession>
<name>A0A1E4TZ93_PACTA</name>
<dbReference type="SUPFAM" id="SSF48371">
    <property type="entry name" value="ARM repeat"/>
    <property type="match status" value="1"/>
</dbReference>
<dbReference type="GO" id="GO:0030688">
    <property type="term" value="C:preribosome, small subunit precursor"/>
    <property type="evidence" value="ECO:0007669"/>
    <property type="project" value="EnsemblFungi"/>
</dbReference>
<dbReference type="InterPro" id="IPR016024">
    <property type="entry name" value="ARM-type_fold"/>
</dbReference>